<evidence type="ECO:0000313" key="1">
    <source>
        <dbReference type="EMBL" id="MBC5667359.1"/>
    </source>
</evidence>
<sequence>MSTIYWSGKSTNGIWKRKYKANSFYELFNLLMNEEIIDSYDYDVYEHTILEKYNKTERDIEFQNEDGDVDYEKIQKFIDSKPDLTDEELWLLISEQKGNAYYQNFEREGEDERIEIECDDFDENGKYKY</sequence>
<name>A0ABR7F172_9FIRM</name>
<gene>
    <name evidence="1" type="ORF">H8S00_05080</name>
</gene>
<dbReference type="Proteomes" id="UP000597877">
    <property type="component" value="Unassembled WGS sequence"/>
</dbReference>
<protein>
    <recommendedName>
        <fullName evidence="3">DUF4240 domain-containing protein</fullName>
    </recommendedName>
</protein>
<organism evidence="1 2">
    <name type="scientific">Eubacterium segne</name>
    <dbReference type="NCBI Taxonomy" id="2763045"/>
    <lineage>
        <taxon>Bacteria</taxon>
        <taxon>Bacillati</taxon>
        <taxon>Bacillota</taxon>
        <taxon>Clostridia</taxon>
        <taxon>Eubacteriales</taxon>
        <taxon>Eubacteriaceae</taxon>
        <taxon>Eubacterium</taxon>
    </lineage>
</organism>
<dbReference type="EMBL" id="JACOOZ010000003">
    <property type="protein sequence ID" value="MBC5667359.1"/>
    <property type="molecule type" value="Genomic_DNA"/>
</dbReference>
<reference evidence="1 2" key="1">
    <citation type="submission" date="2020-08" db="EMBL/GenBank/DDBJ databases">
        <title>Genome public.</title>
        <authorList>
            <person name="Liu C."/>
            <person name="Sun Q."/>
        </authorList>
    </citation>
    <scope>NUCLEOTIDE SEQUENCE [LARGE SCALE GENOMIC DNA]</scope>
    <source>
        <strain evidence="1 2">BX4</strain>
    </source>
</reference>
<keyword evidence="2" id="KW-1185">Reference proteome</keyword>
<dbReference type="RefSeq" id="WP_186840140.1">
    <property type="nucleotide sequence ID" value="NZ_JACOOZ010000003.1"/>
</dbReference>
<accession>A0ABR7F172</accession>
<evidence type="ECO:0008006" key="3">
    <source>
        <dbReference type="Google" id="ProtNLM"/>
    </source>
</evidence>
<comment type="caution">
    <text evidence="1">The sequence shown here is derived from an EMBL/GenBank/DDBJ whole genome shotgun (WGS) entry which is preliminary data.</text>
</comment>
<proteinExistence type="predicted"/>
<evidence type="ECO:0000313" key="2">
    <source>
        <dbReference type="Proteomes" id="UP000597877"/>
    </source>
</evidence>